<dbReference type="EMBL" id="BPLR01002803">
    <property type="protein sequence ID" value="GIX77938.1"/>
    <property type="molecule type" value="Genomic_DNA"/>
</dbReference>
<dbReference type="AlphaFoldDB" id="A0AAV4MZY6"/>
<feature type="non-terminal residue" evidence="1">
    <location>
        <position position="1"/>
    </location>
</feature>
<comment type="caution">
    <text evidence="1">The sequence shown here is derived from an EMBL/GenBank/DDBJ whole genome shotgun (WGS) entry which is preliminary data.</text>
</comment>
<gene>
    <name evidence="1" type="primary">jockeypol_68</name>
    <name evidence="1" type="ORF">CEXT_444811</name>
</gene>
<name>A0AAV4MZY6_CAEEX</name>
<organism evidence="1 2">
    <name type="scientific">Caerostris extrusa</name>
    <name type="common">Bark spider</name>
    <name type="synonym">Caerostris bankana</name>
    <dbReference type="NCBI Taxonomy" id="172846"/>
    <lineage>
        <taxon>Eukaryota</taxon>
        <taxon>Metazoa</taxon>
        <taxon>Ecdysozoa</taxon>
        <taxon>Arthropoda</taxon>
        <taxon>Chelicerata</taxon>
        <taxon>Arachnida</taxon>
        <taxon>Araneae</taxon>
        <taxon>Araneomorphae</taxon>
        <taxon>Entelegynae</taxon>
        <taxon>Araneoidea</taxon>
        <taxon>Araneidae</taxon>
        <taxon>Caerostris</taxon>
    </lineage>
</organism>
<evidence type="ECO:0000313" key="1">
    <source>
        <dbReference type="EMBL" id="GIX77938.1"/>
    </source>
</evidence>
<proteinExistence type="predicted"/>
<dbReference type="GO" id="GO:0003964">
    <property type="term" value="F:RNA-directed DNA polymerase activity"/>
    <property type="evidence" value="ECO:0007669"/>
    <property type="project" value="UniProtKB-KW"/>
</dbReference>
<protein>
    <submittedName>
        <fullName evidence="1">RNA-directed DNA polymerase from mobile element jockey</fullName>
    </submittedName>
</protein>
<sequence>ENNVRRASSKVDFLDDQVRLLGSCPVCNIHYAYKSASKPIHNKNSYFFPPYIKNLITYRNRTRKNWQTYRDLSSKYLFNRAQSVLCKEIKKFNQSAWAPELAALNTHDSSLWKTAKRYKSKRSRIPALTTPAIIAFTNSQKAEMLADSYREQFSGNNLSDPETE</sequence>
<keyword evidence="1" id="KW-0548">Nucleotidyltransferase</keyword>
<evidence type="ECO:0000313" key="2">
    <source>
        <dbReference type="Proteomes" id="UP001054945"/>
    </source>
</evidence>
<accession>A0AAV4MZY6</accession>
<reference evidence="1 2" key="1">
    <citation type="submission" date="2021-06" db="EMBL/GenBank/DDBJ databases">
        <title>Caerostris extrusa draft genome.</title>
        <authorList>
            <person name="Kono N."/>
            <person name="Arakawa K."/>
        </authorList>
    </citation>
    <scope>NUCLEOTIDE SEQUENCE [LARGE SCALE GENOMIC DNA]</scope>
</reference>
<keyword evidence="1" id="KW-0695">RNA-directed DNA polymerase</keyword>
<dbReference type="Proteomes" id="UP001054945">
    <property type="component" value="Unassembled WGS sequence"/>
</dbReference>
<keyword evidence="1" id="KW-0808">Transferase</keyword>
<keyword evidence="2" id="KW-1185">Reference proteome</keyword>